<dbReference type="Gene3D" id="3.40.50.740">
    <property type="match status" value="1"/>
</dbReference>
<dbReference type="Pfam" id="PF00384">
    <property type="entry name" value="Molybdopterin"/>
    <property type="match status" value="1"/>
</dbReference>
<dbReference type="InterPro" id="IPR006657">
    <property type="entry name" value="MoPterin_dinucl-bd_dom"/>
</dbReference>
<dbReference type="InterPro" id="IPR006656">
    <property type="entry name" value="Mopterin_OxRdtase"/>
</dbReference>
<dbReference type="Pfam" id="PF01568">
    <property type="entry name" value="Molydop_binding"/>
    <property type="match status" value="1"/>
</dbReference>
<evidence type="ECO:0000256" key="3">
    <source>
        <dbReference type="ARBA" id="ARBA00023014"/>
    </source>
</evidence>
<dbReference type="InterPro" id="IPR009010">
    <property type="entry name" value="Asp_de-COase-like_dom_sf"/>
</dbReference>
<dbReference type="AlphaFoldDB" id="A0A381PW50"/>
<evidence type="ECO:0000259" key="4">
    <source>
        <dbReference type="Pfam" id="PF00384"/>
    </source>
</evidence>
<accession>A0A381PW50</accession>
<feature type="domain" description="Molybdopterin dinucleotide-binding" evidence="5">
    <location>
        <begin position="636"/>
        <end position="730"/>
    </location>
</feature>
<evidence type="ECO:0008006" key="7">
    <source>
        <dbReference type="Google" id="ProtNLM"/>
    </source>
</evidence>
<organism evidence="6">
    <name type="scientific">marine metagenome</name>
    <dbReference type="NCBI Taxonomy" id="408172"/>
    <lineage>
        <taxon>unclassified sequences</taxon>
        <taxon>metagenomes</taxon>
        <taxon>ecological metagenomes</taxon>
    </lineage>
</organism>
<dbReference type="GO" id="GO:0008863">
    <property type="term" value="F:formate dehydrogenase (NAD+) activity"/>
    <property type="evidence" value="ECO:0007669"/>
    <property type="project" value="InterPro"/>
</dbReference>
<dbReference type="GO" id="GO:0043546">
    <property type="term" value="F:molybdopterin cofactor binding"/>
    <property type="evidence" value="ECO:0007669"/>
    <property type="project" value="InterPro"/>
</dbReference>
<dbReference type="GO" id="GO:0016020">
    <property type="term" value="C:membrane"/>
    <property type="evidence" value="ECO:0007669"/>
    <property type="project" value="TreeGrafter"/>
</dbReference>
<gene>
    <name evidence="6" type="ORF">METZ01_LOCUS23141</name>
</gene>
<dbReference type="InterPro" id="IPR010046">
    <property type="entry name" value="Mopterin_OxRdtse_a_bac"/>
</dbReference>
<name>A0A381PW50_9ZZZZ</name>
<evidence type="ECO:0000259" key="5">
    <source>
        <dbReference type="Pfam" id="PF01568"/>
    </source>
</evidence>
<evidence type="ECO:0000313" key="6">
    <source>
        <dbReference type="EMBL" id="SUZ70287.1"/>
    </source>
</evidence>
<dbReference type="SUPFAM" id="SSF53706">
    <property type="entry name" value="Formate dehydrogenase/DMSO reductase, domains 1-3"/>
    <property type="match status" value="1"/>
</dbReference>
<dbReference type="PANTHER" id="PTHR43105">
    <property type="entry name" value="RESPIRATORY NITRATE REDUCTASE"/>
    <property type="match status" value="1"/>
</dbReference>
<dbReference type="PANTHER" id="PTHR43105:SF4">
    <property type="entry name" value="PROTEIN YDEP"/>
    <property type="match status" value="1"/>
</dbReference>
<keyword evidence="1" id="KW-0479">Metal-binding</keyword>
<dbReference type="Gene3D" id="3.40.228.10">
    <property type="entry name" value="Dimethylsulfoxide Reductase, domain 2"/>
    <property type="match status" value="1"/>
</dbReference>
<keyword evidence="2" id="KW-0408">Iron</keyword>
<dbReference type="InterPro" id="IPR050123">
    <property type="entry name" value="Prok_molybdopt-oxidoreductase"/>
</dbReference>
<sequence length="745" mass="82666">MEFGWNPSMWASPVPFGLGHEKPGHFRDMARTWWKNRDQLEYATRILKDGVCDGCALGTTGIHDFTLDGVHLCSIRLELLRLNTMGALDPKHLNEVDSLVELSGEDLRELGRIPFPMVRCRGDRGFTRLGWDDALDLIADRIRKVEPKRLAFYLTSRGITNEVYYGAQKVARFLGTNNIDNSARICHAPSTTALKRSIGYAASTCSYSDWIGTDLLVFFGSHVANNQPVATKYMYRAKEKGTRIVVVNSFREPAMERYWIPSIFDSALFGSKLADEFFQVHQGGDIAFLNGVLKHLIALGTVDKEFIEKQTVGFDELRVSIENQPWEDLERFSGVDRTEMLAFAEIIASARSAVFIWSMGITQHRFGVDNVQAIVNLALSRGFLGREKCGLMPIRGHSGVQGGAEVGAVPWTFPGGRAVGEDGASEMSKLWGFDVPDWRGLSAVETVHAAHRREIDVLWAIGGDYLSTLPDPGYCREALGRVPLRVHQDIVLAHQMFVEPSDTVVLLPATTRYEQPGGGTETATERRIYFSPEIPGPRVAEARSEWEVLVDLASRVDPERAQLLNLTDGPAVRRDIARAVPFYAGIEDLRGAGDQVQWGGPRLCEGGRTALPDGRSHFHSVQPPELNIPEGYFHLSTRRGKQFNSMVQAKVDPLTGGHRDDVFMAVSDAERLGLSDGDPVTLRSDIGMVSGRCRIALMKERNLQMFWPEANPLIPRDVVEPQCGIPDFTAVVEVVAHPLSGATER</sequence>
<evidence type="ECO:0000256" key="1">
    <source>
        <dbReference type="ARBA" id="ARBA00022723"/>
    </source>
</evidence>
<reference evidence="6" key="1">
    <citation type="submission" date="2018-05" db="EMBL/GenBank/DDBJ databases">
        <authorList>
            <person name="Lanie J.A."/>
            <person name="Ng W.-L."/>
            <person name="Kazmierczak K.M."/>
            <person name="Andrzejewski T.M."/>
            <person name="Davidsen T.M."/>
            <person name="Wayne K.J."/>
            <person name="Tettelin H."/>
            <person name="Glass J.I."/>
            <person name="Rusch D."/>
            <person name="Podicherti R."/>
            <person name="Tsui H.-C.T."/>
            <person name="Winkler M.E."/>
        </authorList>
    </citation>
    <scope>NUCLEOTIDE SEQUENCE</scope>
</reference>
<dbReference type="EMBL" id="UINC01001086">
    <property type="protein sequence ID" value="SUZ70287.1"/>
    <property type="molecule type" value="Genomic_DNA"/>
</dbReference>
<dbReference type="PIRSF" id="PIRSF000144">
    <property type="entry name" value="CbbBc"/>
    <property type="match status" value="1"/>
</dbReference>
<dbReference type="GO" id="GO:0051539">
    <property type="term" value="F:4 iron, 4 sulfur cluster binding"/>
    <property type="evidence" value="ECO:0007669"/>
    <property type="project" value="InterPro"/>
</dbReference>
<dbReference type="SUPFAM" id="SSF50692">
    <property type="entry name" value="ADC-like"/>
    <property type="match status" value="1"/>
</dbReference>
<protein>
    <recommendedName>
        <fullName evidence="7">Molybdopterin oxidoreductase domain-containing protein</fullName>
    </recommendedName>
</protein>
<keyword evidence="3" id="KW-0411">Iron-sulfur</keyword>
<dbReference type="GO" id="GO:0030151">
    <property type="term" value="F:molybdenum ion binding"/>
    <property type="evidence" value="ECO:0007669"/>
    <property type="project" value="InterPro"/>
</dbReference>
<proteinExistence type="predicted"/>
<dbReference type="NCBIfam" id="TIGR01701">
    <property type="entry name" value="Fdhalpha-like"/>
    <property type="match status" value="1"/>
</dbReference>
<evidence type="ECO:0000256" key="2">
    <source>
        <dbReference type="ARBA" id="ARBA00023004"/>
    </source>
</evidence>
<feature type="domain" description="Molybdopterin oxidoreductase" evidence="4">
    <location>
        <begin position="112"/>
        <end position="554"/>
    </location>
</feature>